<organism evidence="1 2">
    <name type="scientific">Dioscorea alata</name>
    <name type="common">Purple yam</name>
    <dbReference type="NCBI Taxonomy" id="55571"/>
    <lineage>
        <taxon>Eukaryota</taxon>
        <taxon>Viridiplantae</taxon>
        <taxon>Streptophyta</taxon>
        <taxon>Embryophyta</taxon>
        <taxon>Tracheophyta</taxon>
        <taxon>Spermatophyta</taxon>
        <taxon>Magnoliopsida</taxon>
        <taxon>Liliopsida</taxon>
        <taxon>Dioscoreales</taxon>
        <taxon>Dioscoreaceae</taxon>
        <taxon>Dioscorea</taxon>
    </lineage>
</organism>
<dbReference type="EMBL" id="CM037023">
    <property type="protein sequence ID" value="KAH7665948.1"/>
    <property type="molecule type" value="Genomic_DNA"/>
</dbReference>
<evidence type="ECO:0000313" key="1">
    <source>
        <dbReference type="EMBL" id="KAH7665948.1"/>
    </source>
</evidence>
<proteinExistence type="predicted"/>
<name>A0ACB7UYZ2_DIOAL</name>
<sequence length="102" mass="11717">MEELIDLADQMQQASSGLPTFPSLQALEIFDMPNLVSLSTNPLDFPVLFSLSLIGCPKLKKLPFKSSIVNNKFKYVHVDEEWWEGLEWEDTTIRSHLAKFFL</sequence>
<evidence type="ECO:0000313" key="2">
    <source>
        <dbReference type="Proteomes" id="UP000827976"/>
    </source>
</evidence>
<gene>
    <name evidence="1" type="ORF">IHE45_13G066700</name>
</gene>
<accession>A0ACB7UYZ2</accession>
<protein>
    <submittedName>
        <fullName evidence="1">L domain-like protein</fullName>
    </submittedName>
</protein>
<reference evidence="2" key="1">
    <citation type="journal article" date="2022" name="Nat. Commun.">
        <title>Chromosome evolution and the genetic basis of agronomically important traits in greater yam.</title>
        <authorList>
            <person name="Bredeson J.V."/>
            <person name="Lyons J.B."/>
            <person name="Oniyinde I.O."/>
            <person name="Okereke N.R."/>
            <person name="Kolade O."/>
            <person name="Nnabue I."/>
            <person name="Nwadili C.O."/>
            <person name="Hribova E."/>
            <person name="Parker M."/>
            <person name="Nwogha J."/>
            <person name="Shu S."/>
            <person name="Carlson J."/>
            <person name="Kariba R."/>
            <person name="Muthemba S."/>
            <person name="Knop K."/>
            <person name="Barton G.J."/>
            <person name="Sherwood A.V."/>
            <person name="Lopez-Montes A."/>
            <person name="Asiedu R."/>
            <person name="Jamnadass R."/>
            <person name="Muchugi A."/>
            <person name="Goodstein D."/>
            <person name="Egesi C.N."/>
            <person name="Featherston J."/>
            <person name="Asfaw A."/>
            <person name="Simpson G.G."/>
            <person name="Dolezel J."/>
            <person name="Hendre P.S."/>
            <person name="Van Deynze A."/>
            <person name="Kumar P.L."/>
            <person name="Obidiegwu J.E."/>
            <person name="Bhattacharjee R."/>
            <person name="Rokhsar D.S."/>
        </authorList>
    </citation>
    <scope>NUCLEOTIDE SEQUENCE [LARGE SCALE GENOMIC DNA]</scope>
    <source>
        <strain evidence="2">cv. TDa95/00328</strain>
    </source>
</reference>
<keyword evidence="2" id="KW-1185">Reference proteome</keyword>
<dbReference type="Proteomes" id="UP000827976">
    <property type="component" value="Chromosome 13"/>
</dbReference>
<comment type="caution">
    <text evidence="1">The sequence shown here is derived from an EMBL/GenBank/DDBJ whole genome shotgun (WGS) entry which is preliminary data.</text>
</comment>